<comment type="caution">
    <text evidence="6">The sequence shown here is derived from an EMBL/GenBank/DDBJ whole genome shotgun (WGS) entry which is preliminary data.</text>
</comment>
<evidence type="ECO:0000313" key="6">
    <source>
        <dbReference type="EMBL" id="NOT35360.1"/>
    </source>
</evidence>
<dbReference type="EMBL" id="JABFRW010000190">
    <property type="protein sequence ID" value="NOT35360.1"/>
    <property type="molecule type" value="Genomic_DNA"/>
</dbReference>
<keyword evidence="2 4" id="KW-1133">Transmembrane helix</keyword>
<keyword evidence="1 4" id="KW-0812">Transmembrane</keyword>
<protein>
    <submittedName>
        <fullName evidence="6">MFS transporter</fullName>
    </submittedName>
</protein>
<dbReference type="GO" id="GO:0022857">
    <property type="term" value="F:transmembrane transporter activity"/>
    <property type="evidence" value="ECO:0007669"/>
    <property type="project" value="InterPro"/>
</dbReference>
<feature type="transmembrane region" description="Helical" evidence="4">
    <location>
        <begin position="163"/>
        <end position="183"/>
    </location>
</feature>
<evidence type="ECO:0000256" key="4">
    <source>
        <dbReference type="SAM" id="Phobius"/>
    </source>
</evidence>
<evidence type="ECO:0000256" key="3">
    <source>
        <dbReference type="ARBA" id="ARBA00023136"/>
    </source>
</evidence>
<proteinExistence type="predicted"/>
<dbReference type="Proteomes" id="UP000580839">
    <property type="component" value="Unassembled WGS sequence"/>
</dbReference>
<gene>
    <name evidence="6" type="ORF">HOP12_14545</name>
</gene>
<organism evidence="6 7">
    <name type="scientific">Eiseniibacteriota bacterium</name>
    <dbReference type="NCBI Taxonomy" id="2212470"/>
    <lineage>
        <taxon>Bacteria</taxon>
        <taxon>Candidatus Eiseniibacteriota</taxon>
    </lineage>
</organism>
<feature type="transmembrane region" description="Helical" evidence="4">
    <location>
        <begin position="203"/>
        <end position="230"/>
    </location>
</feature>
<evidence type="ECO:0000256" key="2">
    <source>
        <dbReference type="ARBA" id="ARBA00022989"/>
    </source>
</evidence>
<name>A0A849SVH1_UNCEI</name>
<dbReference type="Pfam" id="PF07690">
    <property type="entry name" value="MFS_1"/>
    <property type="match status" value="1"/>
</dbReference>
<dbReference type="AlphaFoldDB" id="A0A849SVH1"/>
<evidence type="ECO:0000256" key="1">
    <source>
        <dbReference type="ARBA" id="ARBA00022692"/>
    </source>
</evidence>
<accession>A0A849SVH1</accession>
<reference evidence="6 7" key="1">
    <citation type="submission" date="2020-04" db="EMBL/GenBank/DDBJ databases">
        <title>Metagenomic profiling of ammonia- and methane-oxidizing microorganisms in a Dutch drinking water treatment plant.</title>
        <authorList>
            <person name="Poghosyan L."/>
            <person name="Leucker S."/>
        </authorList>
    </citation>
    <scope>NUCLEOTIDE SEQUENCE [LARGE SCALE GENOMIC DNA]</scope>
    <source>
        <strain evidence="6">S-RSF-IL-03</strain>
    </source>
</reference>
<dbReference type="PROSITE" id="PS50850">
    <property type="entry name" value="MFS"/>
    <property type="match status" value="1"/>
</dbReference>
<feature type="domain" description="Major facilitator superfamily (MFS) profile" evidence="5">
    <location>
        <begin position="1"/>
        <end position="382"/>
    </location>
</feature>
<evidence type="ECO:0000259" key="5">
    <source>
        <dbReference type="PROSITE" id="PS50850"/>
    </source>
</evidence>
<keyword evidence="3 4" id="KW-0472">Membrane</keyword>
<feature type="transmembrane region" description="Helical" evidence="4">
    <location>
        <begin position="20"/>
        <end position="48"/>
    </location>
</feature>
<feature type="transmembrane region" description="Helical" evidence="4">
    <location>
        <begin position="281"/>
        <end position="300"/>
    </location>
</feature>
<dbReference type="Gene3D" id="1.20.1250.20">
    <property type="entry name" value="MFS general substrate transporter like domains"/>
    <property type="match status" value="1"/>
</dbReference>
<sequence length="391" mass="40430">MAFLRATGTGMVGVVAGLYLARVGLGGAALGNVLASGLAGIAIALTVVTLASDRVGRRRTLVALGILTAAGTLAFAWASGPWLLAGTAFIGMINGMGRDRGAQLVLEQAIIPATTSDHERTSVFARYNVAQDLGHALGALLSAAPALWFGGDPVASIASLRTVLVMHAVLSLVCAAFALALSSQAEAEGAPRLHISPETRPRLIRWSALSFVDSLGGGFLTTAALSLIFATRFGASESQLGPLFFGARVLNALSHFGAAWLSRRIGLLNTMVFTHIPSSLLLASVSIAPNFLVASILFLLREGLVEMDVPTRQSYVMAIVRPDERTTAAGITALVRTTAWAIGPAAAGLLLGGASSSAALAVGAGLKISYDLMLWGAFRRVKPPEELAPKP</sequence>
<feature type="transmembrane region" description="Helical" evidence="4">
    <location>
        <begin position="242"/>
        <end position="261"/>
    </location>
</feature>
<dbReference type="InterPro" id="IPR011701">
    <property type="entry name" value="MFS"/>
</dbReference>
<dbReference type="PANTHER" id="PTHR23520:SF5">
    <property type="entry name" value="TRANSPORTER, PUTATIVE (AFU_ORTHOLOGUE AFUA_3G04000)-RELATED"/>
    <property type="match status" value="1"/>
</dbReference>
<dbReference type="SUPFAM" id="SSF103473">
    <property type="entry name" value="MFS general substrate transporter"/>
    <property type="match status" value="1"/>
</dbReference>
<dbReference type="PANTHER" id="PTHR23520">
    <property type="entry name" value="TRANSPORTER, PUTATIVE (AFU_ORTHOLOGUE AFUA_3G04000)-RELATED"/>
    <property type="match status" value="1"/>
</dbReference>
<evidence type="ECO:0000313" key="7">
    <source>
        <dbReference type="Proteomes" id="UP000580839"/>
    </source>
</evidence>
<dbReference type="InterPro" id="IPR020846">
    <property type="entry name" value="MFS_dom"/>
</dbReference>
<dbReference type="InterPro" id="IPR036259">
    <property type="entry name" value="MFS_trans_sf"/>
</dbReference>
<feature type="transmembrane region" description="Helical" evidence="4">
    <location>
        <begin position="60"/>
        <end position="78"/>
    </location>
</feature>